<sequence length="244" mass="27613">MKLQSAVASWPGFCPICLRETRFTARDAWFRDHLFCESCDGGSIPRERALMLAIRQLLPHYAQLAIHESSPASRGVSRLLAAEAPGYVPTQFFPGLPLGSLQDGVRCEDLEAQTFADESFDLVVTQDVMEHVFHPERAYQEIYRTLRPGGCHIHTTPIYKWNTETAQRARLEPDGRVTHLAEPEYHGNPISGEGSLVTFHYGYDLPELITRWTGFDVEIRRHCDRTHGIVAEFTEVIVCSKPAF</sequence>
<dbReference type="SUPFAM" id="SSF53335">
    <property type="entry name" value="S-adenosyl-L-methionine-dependent methyltransferases"/>
    <property type="match status" value="1"/>
</dbReference>
<dbReference type="AlphaFoldDB" id="A0A1V2H7L1"/>
<dbReference type="RefSeq" id="WP_076955887.1">
    <property type="nucleotide sequence ID" value="NZ_MLCO01000019.1"/>
</dbReference>
<evidence type="ECO:0000313" key="3">
    <source>
        <dbReference type="Proteomes" id="UP000188879"/>
    </source>
</evidence>
<accession>A0A1V2H7L1</accession>
<dbReference type="Gene3D" id="3.40.50.150">
    <property type="entry name" value="Vaccinia Virus protein VP39"/>
    <property type="match status" value="1"/>
</dbReference>
<reference evidence="2 3" key="1">
    <citation type="submission" date="2016-10" db="EMBL/GenBank/DDBJ databases">
        <title>Draft Genome sequence of Roseomonas sp. strain M3.</title>
        <authorList>
            <person name="Subhash Y."/>
            <person name="Lee S."/>
        </authorList>
    </citation>
    <scope>NUCLEOTIDE SEQUENCE [LARGE SCALE GENOMIC DNA]</scope>
    <source>
        <strain evidence="2 3">M3</strain>
    </source>
</reference>
<dbReference type="InterPro" id="IPR013216">
    <property type="entry name" value="Methyltransf_11"/>
</dbReference>
<dbReference type="InterPro" id="IPR029063">
    <property type="entry name" value="SAM-dependent_MTases_sf"/>
</dbReference>
<keyword evidence="3" id="KW-1185">Reference proteome</keyword>
<dbReference type="GO" id="GO:0032259">
    <property type="term" value="P:methylation"/>
    <property type="evidence" value="ECO:0007669"/>
    <property type="project" value="UniProtKB-KW"/>
</dbReference>
<protein>
    <submittedName>
        <fullName evidence="2">Methyltransferase type 11</fullName>
    </submittedName>
</protein>
<dbReference type="Proteomes" id="UP000188879">
    <property type="component" value="Unassembled WGS sequence"/>
</dbReference>
<dbReference type="CDD" id="cd02440">
    <property type="entry name" value="AdoMet_MTases"/>
    <property type="match status" value="1"/>
</dbReference>
<dbReference type="OrthoDB" id="148175at2"/>
<dbReference type="Pfam" id="PF08241">
    <property type="entry name" value="Methyltransf_11"/>
    <property type="match status" value="1"/>
</dbReference>
<organism evidence="2 3">
    <name type="scientific">Teichococcus deserti</name>
    <dbReference type="NCBI Taxonomy" id="1817963"/>
    <lineage>
        <taxon>Bacteria</taxon>
        <taxon>Pseudomonadati</taxon>
        <taxon>Pseudomonadota</taxon>
        <taxon>Alphaproteobacteria</taxon>
        <taxon>Acetobacterales</taxon>
        <taxon>Roseomonadaceae</taxon>
        <taxon>Roseomonas</taxon>
    </lineage>
</organism>
<evidence type="ECO:0000259" key="1">
    <source>
        <dbReference type="Pfam" id="PF08241"/>
    </source>
</evidence>
<gene>
    <name evidence="2" type="ORF">BKE38_02945</name>
</gene>
<dbReference type="EMBL" id="MLCO01000019">
    <property type="protein sequence ID" value="ONG58302.1"/>
    <property type="molecule type" value="Genomic_DNA"/>
</dbReference>
<proteinExistence type="predicted"/>
<feature type="domain" description="Methyltransferase type 11" evidence="1">
    <location>
        <begin position="105"/>
        <end position="151"/>
    </location>
</feature>
<dbReference type="GO" id="GO:0008757">
    <property type="term" value="F:S-adenosylmethionine-dependent methyltransferase activity"/>
    <property type="evidence" value="ECO:0007669"/>
    <property type="project" value="InterPro"/>
</dbReference>
<comment type="caution">
    <text evidence="2">The sequence shown here is derived from an EMBL/GenBank/DDBJ whole genome shotgun (WGS) entry which is preliminary data.</text>
</comment>
<name>A0A1V2H7L1_9PROT</name>
<keyword evidence="2" id="KW-0808">Transferase</keyword>
<keyword evidence="2" id="KW-0489">Methyltransferase</keyword>
<evidence type="ECO:0000313" key="2">
    <source>
        <dbReference type="EMBL" id="ONG58302.1"/>
    </source>
</evidence>